<organism evidence="9 10">
    <name type="scientific">Pseudonocardia petroleophila</name>
    <dbReference type="NCBI Taxonomy" id="37331"/>
    <lineage>
        <taxon>Bacteria</taxon>
        <taxon>Bacillati</taxon>
        <taxon>Actinomycetota</taxon>
        <taxon>Actinomycetes</taxon>
        <taxon>Pseudonocardiales</taxon>
        <taxon>Pseudonocardiaceae</taxon>
        <taxon>Pseudonocardia</taxon>
    </lineage>
</organism>
<evidence type="ECO:0000259" key="7">
    <source>
        <dbReference type="Pfam" id="PF04542"/>
    </source>
</evidence>
<dbReference type="InterPro" id="IPR036388">
    <property type="entry name" value="WH-like_DNA-bd_sf"/>
</dbReference>
<evidence type="ECO:0000256" key="2">
    <source>
        <dbReference type="ARBA" id="ARBA00023015"/>
    </source>
</evidence>
<dbReference type="PANTHER" id="PTHR43133:SF58">
    <property type="entry name" value="ECF RNA POLYMERASE SIGMA FACTOR SIGD"/>
    <property type="match status" value="1"/>
</dbReference>
<dbReference type="InterPro" id="IPR013325">
    <property type="entry name" value="RNA_pol_sigma_r2"/>
</dbReference>
<dbReference type="GO" id="GO:0003677">
    <property type="term" value="F:DNA binding"/>
    <property type="evidence" value="ECO:0007669"/>
    <property type="project" value="UniProtKB-KW"/>
</dbReference>
<comment type="similarity">
    <text evidence="1">Belongs to the sigma-70 factor family. ECF subfamily.</text>
</comment>
<name>A0A7G7MK81_9PSEU</name>
<dbReference type="InterPro" id="IPR007627">
    <property type="entry name" value="RNA_pol_sigma70_r2"/>
</dbReference>
<dbReference type="InterPro" id="IPR014284">
    <property type="entry name" value="RNA_pol_sigma-70_dom"/>
</dbReference>
<dbReference type="Pfam" id="PF04542">
    <property type="entry name" value="Sigma70_r2"/>
    <property type="match status" value="1"/>
</dbReference>
<dbReference type="SUPFAM" id="SSF88946">
    <property type="entry name" value="Sigma2 domain of RNA polymerase sigma factors"/>
    <property type="match status" value="1"/>
</dbReference>
<dbReference type="Gene3D" id="1.10.1740.10">
    <property type="match status" value="1"/>
</dbReference>
<dbReference type="InterPro" id="IPR039425">
    <property type="entry name" value="RNA_pol_sigma-70-like"/>
</dbReference>
<dbReference type="Proteomes" id="UP000515728">
    <property type="component" value="Chromosome"/>
</dbReference>
<proteinExistence type="inferred from homology"/>
<dbReference type="RefSeq" id="WP_185720020.1">
    <property type="nucleotide sequence ID" value="NZ_BAAAWI010000001.1"/>
</dbReference>
<sequence length="204" mass="22562">MQDHDPPGPPGGDTSDDDPELERLARLAGRGDRPALEEFLRRIRLPVVRYCRSKLLGAGGAQGPDDVAQEVLLAVCDALPRFRPDGTSVMAFVFGICRFKIVDAYRYSGRDRSTPSDTLPDNADDGPGPEHAAILSTEVVRMIEAMARLPEHHREILHLRIGLRYPAEEVARLLGTTAGAVRVTQHRAMHKLRQLLTENLAEED</sequence>
<keyword evidence="10" id="KW-1185">Reference proteome</keyword>
<dbReference type="NCBIfam" id="TIGR02937">
    <property type="entry name" value="sigma70-ECF"/>
    <property type="match status" value="1"/>
</dbReference>
<dbReference type="GO" id="GO:0016987">
    <property type="term" value="F:sigma factor activity"/>
    <property type="evidence" value="ECO:0007669"/>
    <property type="project" value="UniProtKB-KW"/>
</dbReference>
<dbReference type="PANTHER" id="PTHR43133">
    <property type="entry name" value="RNA POLYMERASE ECF-TYPE SIGMA FACTO"/>
    <property type="match status" value="1"/>
</dbReference>
<protein>
    <submittedName>
        <fullName evidence="9">Sigma-70 family RNA polymerase sigma factor</fullName>
    </submittedName>
</protein>
<reference evidence="9 10" key="1">
    <citation type="submission" date="2020-08" db="EMBL/GenBank/DDBJ databases">
        <authorList>
            <person name="Mo P."/>
        </authorList>
    </citation>
    <scope>NUCLEOTIDE SEQUENCE [LARGE SCALE GENOMIC DNA]</scope>
    <source>
        <strain evidence="9 10">CGMCC 4.1532</strain>
    </source>
</reference>
<feature type="domain" description="RNA polymerase sigma-70 region 2" evidence="7">
    <location>
        <begin position="46"/>
        <end position="110"/>
    </location>
</feature>
<feature type="region of interest" description="Disordered" evidence="6">
    <location>
        <begin position="110"/>
        <end position="131"/>
    </location>
</feature>
<dbReference type="CDD" id="cd06171">
    <property type="entry name" value="Sigma70_r4"/>
    <property type="match status" value="1"/>
</dbReference>
<evidence type="ECO:0000313" key="9">
    <source>
        <dbReference type="EMBL" id="QNG53192.1"/>
    </source>
</evidence>
<evidence type="ECO:0000259" key="8">
    <source>
        <dbReference type="Pfam" id="PF04545"/>
    </source>
</evidence>
<evidence type="ECO:0000256" key="3">
    <source>
        <dbReference type="ARBA" id="ARBA00023082"/>
    </source>
</evidence>
<gene>
    <name evidence="9" type="ORF">H6H00_04065</name>
</gene>
<dbReference type="Pfam" id="PF04545">
    <property type="entry name" value="Sigma70_r4"/>
    <property type="match status" value="1"/>
</dbReference>
<feature type="domain" description="RNA polymerase sigma-70 region 4" evidence="8">
    <location>
        <begin position="145"/>
        <end position="194"/>
    </location>
</feature>
<keyword evidence="2" id="KW-0805">Transcription regulation</keyword>
<keyword evidence="3" id="KW-0731">Sigma factor</keyword>
<dbReference type="GO" id="GO:0006352">
    <property type="term" value="P:DNA-templated transcription initiation"/>
    <property type="evidence" value="ECO:0007669"/>
    <property type="project" value="InterPro"/>
</dbReference>
<evidence type="ECO:0000313" key="10">
    <source>
        <dbReference type="Proteomes" id="UP000515728"/>
    </source>
</evidence>
<evidence type="ECO:0000256" key="5">
    <source>
        <dbReference type="ARBA" id="ARBA00023163"/>
    </source>
</evidence>
<dbReference type="EMBL" id="CP060131">
    <property type="protein sequence ID" value="QNG53192.1"/>
    <property type="molecule type" value="Genomic_DNA"/>
</dbReference>
<dbReference type="Gene3D" id="1.10.10.10">
    <property type="entry name" value="Winged helix-like DNA-binding domain superfamily/Winged helix DNA-binding domain"/>
    <property type="match status" value="1"/>
</dbReference>
<keyword evidence="5" id="KW-0804">Transcription</keyword>
<dbReference type="AlphaFoldDB" id="A0A7G7MK81"/>
<dbReference type="InterPro" id="IPR007630">
    <property type="entry name" value="RNA_pol_sigma70_r4"/>
</dbReference>
<accession>A0A7G7MK81</accession>
<keyword evidence="4" id="KW-0238">DNA-binding</keyword>
<evidence type="ECO:0000256" key="4">
    <source>
        <dbReference type="ARBA" id="ARBA00023125"/>
    </source>
</evidence>
<dbReference type="SUPFAM" id="SSF88659">
    <property type="entry name" value="Sigma3 and sigma4 domains of RNA polymerase sigma factors"/>
    <property type="match status" value="1"/>
</dbReference>
<evidence type="ECO:0000256" key="6">
    <source>
        <dbReference type="SAM" id="MobiDB-lite"/>
    </source>
</evidence>
<evidence type="ECO:0000256" key="1">
    <source>
        <dbReference type="ARBA" id="ARBA00010641"/>
    </source>
</evidence>
<dbReference type="InterPro" id="IPR013324">
    <property type="entry name" value="RNA_pol_sigma_r3/r4-like"/>
</dbReference>
<dbReference type="KEGG" id="ppel:H6H00_04065"/>